<dbReference type="EMBL" id="CAJHNH020003081">
    <property type="protein sequence ID" value="CAG5128477.1"/>
    <property type="molecule type" value="Genomic_DNA"/>
</dbReference>
<dbReference type="InterPro" id="IPR045081">
    <property type="entry name" value="AN32"/>
</dbReference>
<proteinExistence type="inferred from homology"/>
<comment type="caution">
    <text evidence="4">The sequence shown here is derived from an EMBL/GenBank/DDBJ whole genome shotgun (WGS) entry which is preliminary data.</text>
</comment>
<dbReference type="SMART" id="SM00365">
    <property type="entry name" value="LRR_SD22"/>
    <property type="match status" value="3"/>
</dbReference>
<dbReference type="SUPFAM" id="SSF52058">
    <property type="entry name" value="L domain-like"/>
    <property type="match status" value="1"/>
</dbReference>
<evidence type="ECO:0000313" key="5">
    <source>
        <dbReference type="Proteomes" id="UP000678393"/>
    </source>
</evidence>
<dbReference type="FunFam" id="3.80.10.10:FF:000131">
    <property type="entry name" value="acidic leucine-rich nuclear phosphoprotein 32-related protein-like"/>
    <property type="match status" value="1"/>
</dbReference>
<sequence>MSVGLEKRIELEMRGRPADQIAVLNLDNCKANKIEGFNSNFTNLQMLSLINSGLQTLEGFPKLSNLKKLDLSDNRISGGLDHLTGCTKLTHLSLSGNKIKNMDILDGLKDLHCLQSLDLFNCEVTNIDQYREKVFAKLSQITYLDGFDRDEQEEAD</sequence>
<evidence type="ECO:0008006" key="6">
    <source>
        <dbReference type="Google" id="ProtNLM"/>
    </source>
</evidence>
<dbReference type="PANTHER" id="PTHR11375:SF0">
    <property type="entry name" value="ACIDIC LEUCINE-RICH NUCLEAR PHOSPHOPROTEIN 32 FAMILY MEMBER A"/>
    <property type="match status" value="1"/>
</dbReference>
<dbReference type="Gene3D" id="3.80.10.10">
    <property type="entry name" value="Ribonuclease Inhibitor"/>
    <property type="match status" value="1"/>
</dbReference>
<gene>
    <name evidence="4" type="ORF">CUNI_LOCUS14035</name>
</gene>
<reference evidence="4" key="1">
    <citation type="submission" date="2021-04" db="EMBL/GenBank/DDBJ databases">
        <authorList>
            <consortium name="Molecular Ecology Group"/>
        </authorList>
    </citation>
    <scope>NUCLEOTIDE SEQUENCE</scope>
</reference>
<accession>A0A8S3ZGC2</accession>
<dbReference type="AlphaFoldDB" id="A0A8S3ZGC2"/>
<keyword evidence="2" id="KW-0677">Repeat</keyword>
<evidence type="ECO:0000256" key="3">
    <source>
        <dbReference type="ARBA" id="ARBA00025777"/>
    </source>
</evidence>
<feature type="non-terminal residue" evidence="4">
    <location>
        <position position="1"/>
    </location>
</feature>
<dbReference type="OrthoDB" id="2160613at2759"/>
<dbReference type="InterPro" id="IPR032675">
    <property type="entry name" value="LRR_dom_sf"/>
</dbReference>
<keyword evidence="5" id="KW-1185">Reference proteome</keyword>
<protein>
    <recommendedName>
        <fullName evidence="6">Acidic leucine-rich nuclear phosphoprotein 32 family member A</fullName>
    </recommendedName>
</protein>
<evidence type="ECO:0000256" key="2">
    <source>
        <dbReference type="ARBA" id="ARBA00022737"/>
    </source>
</evidence>
<dbReference type="GO" id="GO:0042393">
    <property type="term" value="F:histone binding"/>
    <property type="evidence" value="ECO:0007669"/>
    <property type="project" value="TreeGrafter"/>
</dbReference>
<dbReference type="Pfam" id="PF14580">
    <property type="entry name" value="LRR_9"/>
    <property type="match status" value="1"/>
</dbReference>
<comment type="similarity">
    <text evidence="3">Belongs to the ANP32 family.</text>
</comment>
<evidence type="ECO:0000256" key="1">
    <source>
        <dbReference type="ARBA" id="ARBA00022614"/>
    </source>
</evidence>
<dbReference type="GO" id="GO:0005634">
    <property type="term" value="C:nucleus"/>
    <property type="evidence" value="ECO:0007669"/>
    <property type="project" value="TreeGrafter"/>
</dbReference>
<dbReference type="PANTHER" id="PTHR11375">
    <property type="entry name" value="ACIDIC LEUCINE-RICH NUCLEAR PHOSPHOPROTEIN 32"/>
    <property type="match status" value="1"/>
</dbReference>
<dbReference type="PROSITE" id="PS51450">
    <property type="entry name" value="LRR"/>
    <property type="match status" value="2"/>
</dbReference>
<name>A0A8S3ZGC2_9EUPU</name>
<organism evidence="4 5">
    <name type="scientific">Candidula unifasciata</name>
    <dbReference type="NCBI Taxonomy" id="100452"/>
    <lineage>
        <taxon>Eukaryota</taxon>
        <taxon>Metazoa</taxon>
        <taxon>Spiralia</taxon>
        <taxon>Lophotrochozoa</taxon>
        <taxon>Mollusca</taxon>
        <taxon>Gastropoda</taxon>
        <taxon>Heterobranchia</taxon>
        <taxon>Euthyneura</taxon>
        <taxon>Panpulmonata</taxon>
        <taxon>Eupulmonata</taxon>
        <taxon>Stylommatophora</taxon>
        <taxon>Helicina</taxon>
        <taxon>Helicoidea</taxon>
        <taxon>Geomitridae</taxon>
        <taxon>Candidula</taxon>
    </lineage>
</organism>
<dbReference type="InterPro" id="IPR001611">
    <property type="entry name" value="Leu-rich_rpt"/>
</dbReference>
<dbReference type="Proteomes" id="UP000678393">
    <property type="component" value="Unassembled WGS sequence"/>
</dbReference>
<evidence type="ECO:0000313" key="4">
    <source>
        <dbReference type="EMBL" id="CAG5128477.1"/>
    </source>
</evidence>
<keyword evidence="1" id="KW-0433">Leucine-rich repeat</keyword>